<dbReference type="RefSeq" id="WP_060755878.1">
    <property type="nucleotide sequence ID" value="NZ_JBKQAR010000003.1"/>
</dbReference>
<dbReference type="InterPro" id="IPR001405">
    <property type="entry name" value="UPF0758"/>
</dbReference>
<sequence length="164" mass="18450">MSSSNTQVGQTVLSIQCREDEDLVINTALEVLDRRLFSRGPKLEKPQEVASYLKLQIAKMEHEVFAVIYLDSVHRLIKFEVLFHGTIDSTVIYPRQIAKRAIALNAAAVIVAHNHPSGCTNPSQADRRLTKLLKESLQLMDIRLLDHFIIGEGTPKSFAEDGWL</sequence>
<dbReference type="Proteomes" id="UP000067111">
    <property type="component" value="Unassembled WGS sequence"/>
</dbReference>
<dbReference type="GO" id="GO:0046872">
    <property type="term" value="F:metal ion binding"/>
    <property type="evidence" value="ECO:0007669"/>
    <property type="project" value="UniProtKB-KW"/>
</dbReference>
<evidence type="ECO:0000256" key="2">
    <source>
        <dbReference type="ARBA" id="ARBA00022723"/>
    </source>
</evidence>
<keyword evidence="2" id="KW-0479">Metal-binding</keyword>
<dbReference type="InterPro" id="IPR037518">
    <property type="entry name" value="MPN"/>
</dbReference>
<accession>A0A0X7K0T2</accession>
<dbReference type="InterPro" id="IPR025657">
    <property type="entry name" value="RadC_JAB"/>
</dbReference>
<dbReference type="PROSITE" id="PS01302">
    <property type="entry name" value="UPF0758"/>
    <property type="match status" value="1"/>
</dbReference>
<dbReference type="GO" id="GO:0008237">
    <property type="term" value="F:metallopeptidase activity"/>
    <property type="evidence" value="ECO:0007669"/>
    <property type="project" value="UniProtKB-KW"/>
</dbReference>
<reference evidence="8" key="1">
    <citation type="submission" date="2016-01" db="EMBL/GenBank/DDBJ databases">
        <authorList>
            <person name="Gamez R.M."/>
            <person name="Rodriguez F."/>
            <person name="Bernal J.F."/>
            <person name="Agarwala R."/>
            <person name="Landsman D."/>
            <person name="Marino-Ramirez L."/>
        </authorList>
    </citation>
    <scope>NUCLEOTIDE SEQUENCE [LARGE SCALE GENOMIC DNA]</scope>
    <source>
        <strain evidence="8">Ps006</strain>
    </source>
</reference>
<dbReference type="CDD" id="cd08071">
    <property type="entry name" value="MPN_DUF2466"/>
    <property type="match status" value="1"/>
</dbReference>
<dbReference type="Pfam" id="PF04002">
    <property type="entry name" value="RadC"/>
    <property type="match status" value="1"/>
</dbReference>
<dbReference type="PANTHER" id="PTHR30471:SF3">
    <property type="entry name" value="UPF0758 PROTEIN YEES-RELATED"/>
    <property type="match status" value="1"/>
</dbReference>
<dbReference type="NCBIfam" id="TIGR00608">
    <property type="entry name" value="radc"/>
    <property type="match status" value="1"/>
</dbReference>
<keyword evidence="4" id="KW-0862">Zinc</keyword>
<dbReference type="EMBL" id="LRMR01000029">
    <property type="protein sequence ID" value="KWU49295.1"/>
    <property type="molecule type" value="Genomic_DNA"/>
</dbReference>
<dbReference type="PANTHER" id="PTHR30471">
    <property type="entry name" value="DNA REPAIR PROTEIN RADC"/>
    <property type="match status" value="1"/>
</dbReference>
<dbReference type="PROSITE" id="PS50249">
    <property type="entry name" value="MPN"/>
    <property type="match status" value="1"/>
</dbReference>
<dbReference type="GO" id="GO:0006508">
    <property type="term" value="P:proteolysis"/>
    <property type="evidence" value="ECO:0007669"/>
    <property type="project" value="UniProtKB-KW"/>
</dbReference>
<dbReference type="OrthoDB" id="9804482at2"/>
<dbReference type="AlphaFoldDB" id="A0A0X7K0T2"/>
<protein>
    <submittedName>
        <fullName evidence="7">DNA repair protein RadC</fullName>
    </submittedName>
</protein>
<keyword evidence="1" id="KW-0645">Protease</keyword>
<evidence type="ECO:0000256" key="1">
    <source>
        <dbReference type="ARBA" id="ARBA00022670"/>
    </source>
</evidence>
<comment type="caution">
    <text evidence="7">The sequence shown here is derived from an EMBL/GenBank/DDBJ whole genome shotgun (WGS) entry which is preliminary data.</text>
</comment>
<keyword evidence="5" id="KW-0482">Metalloprotease</keyword>
<dbReference type="Gene3D" id="3.40.140.10">
    <property type="entry name" value="Cytidine Deaminase, domain 2"/>
    <property type="match status" value="1"/>
</dbReference>
<name>A0A0X7K0T2_9PSED</name>
<proteinExistence type="predicted"/>
<evidence type="ECO:0000313" key="8">
    <source>
        <dbReference type="Proteomes" id="UP000067111"/>
    </source>
</evidence>
<organism evidence="7 8">
    <name type="scientific">Pseudomonas palleroniana</name>
    <dbReference type="NCBI Taxonomy" id="191390"/>
    <lineage>
        <taxon>Bacteria</taxon>
        <taxon>Pseudomonadati</taxon>
        <taxon>Pseudomonadota</taxon>
        <taxon>Gammaproteobacteria</taxon>
        <taxon>Pseudomonadales</taxon>
        <taxon>Pseudomonadaceae</taxon>
        <taxon>Pseudomonas</taxon>
    </lineage>
</organism>
<evidence type="ECO:0000256" key="5">
    <source>
        <dbReference type="ARBA" id="ARBA00023049"/>
    </source>
</evidence>
<feature type="domain" description="MPN" evidence="6">
    <location>
        <begin position="42"/>
        <end position="164"/>
    </location>
</feature>
<gene>
    <name evidence="7" type="ORF">AWV77_19850</name>
</gene>
<dbReference type="SUPFAM" id="SSF102712">
    <property type="entry name" value="JAB1/MPN domain"/>
    <property type="match status" value="1"/>
</dbReference>
<evidence type="ECO:0000259" key="6">
    <source>
        <dbReference type="PROSITE" id="PS50249"/>
    </source>
</evidence>
<evidence type="ECO:0000313" key="7">
    <source>
        <dbReference type="EMBL" id="KWU49295.1"/>
    </source>
</evidence>
<dbReference type="InterPro" id="IPR020891">
    <property type="entry name" value="UPF0758_CS"/>
</dbReference>
<evidence type="ECO:0000256" key="3">
    <source>
        <dbReference type="ARBA" id="ARBA00022801"/>
    </source>
</evidence>
<keyword evidence="3" id="KW-0378">Hydrolase</keyword>
<evidence type="ECO:0000256" key="4">
    <source>
        <dbReference type="ARBA" id="ARBA00022833"/>
    </source>
</evidence>